<reference evidence="1" key="2">
    <citation type="submission" date="2023-01" db="EMBL/GenBank/DDBJ databases">
        <title>Draft genome sequence of Agaribacter marinus strain NBRC 110023.</title>
        <authorList>
            <person name="Sun Q."/>
            <person name="Mori K."/>
        </authorList>
    </citation>
    <scope>NUCLEOTIDE SEQUENCE</scope>
    <source>
        <strain evidence="1">NBRC 110023</strain>
    </source>
</reference>
<protein>
    <submittedName>
        <fullName evidence="1">Uncharacterized protein</fullName>
    </submittedName>
</protein>
<dbReference type="RefSeq" id="WP_284218592.1">
    <property type="nucleotide sequence ID" value="NZ_BSOT01000009.1"/>
</dbReference>
<gene>
    <name evidence="1" type="ORF">GCM10007852_31110</name>
</gene>
<dbReference type="EMBL" id="BSOT01000009">
    <property type="protein sequence ID" value="GLR72203.1"/>
    <property type="molecule type" value="Genomic_DNA"/>
</dbReference>
<evidence type="ECO:0000313" key="2">
    <source>
        <dbReference type="Proteomes" id="UP001156601"/>
    </source>
</evidence>
<dbReference type="Proteomes" id="UP001156601">
    <property type="component" value="Unassembled WGS sequence"/>
</dbReference>
<name>A0AA37T583_9ALTE</name>
<keyword evidence="2" id="KW-1185">Reference proteome</keyword>
<comment type="caution">
    <text evidence="1">The sequence shown here is derived from an EMBL/GenBank/DDBJ whole genome shotgun (WGS) entry which is preliminary data.</text>
</comment>
<proteinExistence type="predicted"/>
<dbReference type="AlphaFoldDB" id="A0AA37T583"/>
<organism evidence="1 2">
    <name type="scientific">Agaribacter marinus</name>
    <dbReference type="NCBI Taxonomy" id="1431249"/>
    <lineage>
        <taxon>Bacteria</taxon>
        <taxon>Pseudomonadati</taxon>
        <taxon>Pseudomonadota</taxon>
        <taxon>Gammaproteobacteria</taxon>
        <taxon>Alteromonadales</taxon>
        <taxon>Alteromonadaceae</taxon>
        <taxon>Agaribacter</taxon>
    </lineage>
</organism>
<sequence>MGILKSIKKKYVAHKFSSENLNIIQDIQGDTFVDILSAYRCDGWELVTDYRDFDASINKWQGKLRKGSIVLVLDWNQHKLGQVVGPERVIMPLSKAFSLQALKRPK</sequence>
<accession>A0AA37T583</accession>
<evidence type="ECO:0000313" key="1">
    <source>
        <dbReference type="EMBL" id="GLR72203.1"/>
    </source>
</evidence>
<reference evidence="1" key="1">
    <citation type="journal article" date="2014" name="Int. J. Syst. Evol. Microbiol.">
        <title>Complete genome sequence of Corynebacterium casei LMG S-19264T (=DSM 44701T), isolated from a smear-ripened cheese.</title>
        <authorList>
            <consortium name="US DOE Joint Genome Institute (JGI-PGF)"/>
            <person name="Walter F."/>
            <person name="Albersmeier A."/>
            <person name="Kalinowski J."/>
            <person name="Ruckert C."/>
        </authorList>
    </citation>
    <scope>NUCLEOTIDE SEQUENCE</scope>
    <source>
        <strain evidence="1">NBRC 110023</strain>
    </source>
</reference>